<keyword evidence="2" id="KW-0229">DNA integration</keyword>
<name>A0A6N7M0Z7_9GAMM</name>
<dbReference type="AlphaFoldDB" id="A0A6N7M0Z7"/>
<dbReference type="GO" id="GO:0015074">
    <property type="term" value="P:DNA integration"/>
    <property type="evidence" value="ECO:0007669"/>
    <property type="project" value="UniProtKB-KW"/>
</dbReference>
<dbReference type="GO" id="GO:0003677">
    <property type="term" value="F:DNA binding"/>
    <property type="evidence" value="ECO:0007669"/>
    <property type="project" value="UniProtKB-KW"/>
</dbReference>
<dbReference type="Gene3D" id="3.30.160.390">
    <property type="entry name" value="Integrase, DNA-binding domain"/>
    <property type="match status" value="1"/>
</dbReference>
<keyword evidence="4" id="KW-0233">DNA recombination</keyword>
<dbReference type="Gene3D" id="1.10.150.130">
    <property type="match status" value="1"/>
</dbReference>
<gene>
    <name evidence="6" type="ORF">GFN93_11765</name>
</gene>
<dbReference type="InterPro" id="IPR013762">
    <property type="entry name" value="Integrase-like_cat_sf"/>
</dbReference>
<dbReference type="PANTHER" id="PTHR30629">
    <property type="entry name" value="PROPHAGE INTEGRASE"/>
    <property type="match status" value="1"/>
</dbReference>
<evidence type="ECO:0000256" key="4">
    <source>
        <dbReference type="ARBA" id="ARBA00023172"/>
    </source>
</evidence>
<dbReference type="Proteomes" id="UP000469421">
    <property type="component" value="Unassembled WGS sequence"/>
</dbReference>
<dbReference type="InterPro" id="IPR002104">
    <property type="entry name" value="Integrase_catalytic"/>
</dbReference>
<dbReference type="Pfam" id="PF13356">
    <property type="entry name" value="Arm-DNA-bind_3"/>
    <property type="match status" value="1"/>
</dbReference>
<evidence type="ECO:0000256" key="1">
    <source>
        <dbReference type="ARBA" id="ARBA00008857"/>
    </source>
</evidence>
<evidence type="ECO:0000256" key="2">
    <source>
        <dbReference type="ARBA" id="ARBA00022908"/>
    </source>
</evidence>
<dbReference type="EMBL" id="WIRE01000001">
    <property type="protein sequence ID" value="MQX53930.1"/>
    <property type="molecule type" value="Genomic_DNA"/>
</dbReference>
<evidence type="ECO:0000256" key="3">
    <source>
        <dbReference type="ARBA" id="ARBA00023125"/>
    </source>
</evidence>
<keyword evidence="7" id="KW-1185">Reference proteome</keyword>
<evidence type="ECO:0000313" key="6">
    <source>
        <dbReference type="EMBL" id="MQX53930.1"/>
    </source>
</evidence>
<dbReference type="InterPro" id="IPR011010">
    <property type="entry name" value="DNA_brk_join_enz"/>
</dbReference>
<dbReference type="GO" id="GO:0006310">
    <property type="term" value="P:DNA recombination"/>
    <property type="evidence" value="ECO:0007669"/>
    <property type="project" value="UniProtKB-KW"/>
</dbReference>
<dbReference type="Gene3D" id="1.10.443.10">
    <property type="entry name" value="Intergrase catalytic core"/>
    <property type="match status" value="1"/>
</dbReference>
<dbReference type="SUPFAM" id="SSF56349">
    <property type="entry name" value="DNA breaking-rejoining enzymes"/>
    <property type="match status" value="1"/>
</dbReference>
<dbReference type="Pfam" id="PF00589">
    <property type="entry name" value="Phage_integrase"/>
    <property type="match status" value="1"/>
</dbReference>
<keyword evidence="3" id="KW-0238">DNA-binding</keyword>
<comment type="similarity">
    <text evidence="1">Belongs to the 'phage' integrase family.</text>
</comment>
<dbReference type="PROSITE" id="PS51898">
    <property type="entry name" value="TYR_RECOMBINASE"/>
    <property type="match status" value="1"/>
</dbReference>
<sequence>MPKKARELTATEVKRLTHSVSKTTGKAYNALHPVGGVAGLLMQVTPTGAKSWIYRTTVGGKRRSIGLGGFPDVSLAGAREKARDCREQIESGIDPIEQRQAARQSLIAEQFKTLTFDDAARQFLAVKSREFKNPKHIQQWTNTLSTYASPVIGKMAVSEIELPHIVQVLEPIWHTKTETAGRVRGRIEKVLAWATVSGFRTGENPARLKDNVDLALGKPSKIKKAKHFTALPYAELPSFMAELRQRPAVSARALEFAILTAARSGEVRGATWDEIDLDAAVWTIPADRMKAGKPHKVPLCPDAVEILREIPRFEGSDFIFTAPRGGKFSDVALTALLKRMDIKATAHGFRSTFKDWAREQTSYADEVSELALAHVNSDATRAAYARSELIDKRRQLMAEWAAFANSKEQVDRA</sequence>
<organism evidence="6 7">
    <name type="scientific">Alcanivorax sediminis</name>
    <dbReference type="NCBI Taxonomy" id="2663008"/>
    <lineage>
        <taxon>Bacteria</taxon>
        <taxon>Pseudomonadati</taxon>
        <taxon>Pseudomonadota</taxon>
        <taxon>Gammaproteobacteria</taxon>
        <taxon>Oceanospirillales</taxon>
        <taxon>Alcanivoracaceae</taxon>
        <taxon>Alcanivorax</taxon>
    </lineage>
</organism>
<dbReference type="InterPro" id="IPR050808">
    <property type="entry name" value="Phage_Integrase"/>
</dbReference>
<feature type="domain" description="Tyr recombinase" evidence="5">
    <location>
        <begin position="226"/>
        <end position="397"/>
    </location>
</feature>
<dbReference type="PANTHER" id="PTHR30629:SF2">
    <property type="entry name" value="PROPHAGE INTEGRASE INTS-RELATED"/>
    <property type="match status" value="1"/>
</dbReference>
<comment type="caution">
    <text evidence="6">The sequence shown here is derived from an EMBL/GenBank/DDBJ whole genome shotgun (WGS) entry which is preliminary data.</text>
</comment>
<reference evidence="6 7" key="1">
    <citation type="submission" date="2019-10" db="EMBL/GenBank/DDBJ databases">
        <title>Alcanivorax sp.PA15-N-34 draft genome sequence.</title>
        <authorList>
            <person name="Liao X."/>
            <person name="Shao Z."/>
        </authorList>
    </citation>
    <scope>NUCLEOTIDE SEQUENCE [LARGE SCALE GENOMIC DNA]</scope>
    <source>
        <strain evidence="6 7">PA15-N-34</strain>
    </source>
</reference>
<proteinExistence type="inferred from homology"/>
<evidence type="ECO:0000259" key="5">
    <source>
        <dbReference type="PROSITE" id="PS51898"/>
    </source>
</evidence>
<dbReference type="InterPro" id="IPR010998">
    <property type="entry name" value="Integrase_recombinase_N"/>
</dbReference>
<evidence type="ECO:0000313" key="7">
    <source>
        <dbReference type="Proteomes" id="UP000469421"/>
    </source>
</evidence>
<dbReference type="CDD" id="cd00801">
    <property type="entry name" value="INT_P4_C"/>
    <property type="match status" value="1"/>
</dbReference>
<dbReference type="InterPro" id="IPR025166">
    <property type="entry name" value="Integrase_DNA_bind_dom"/>
</dbReference>
<dbReference type="InterPro" id="IPR053876">
    <property type="entry name" value="Phage_int_M"/>
</dbReference>
<dbReference type="Pfam" id="PF22022">
    <property type="entry name" value="Phage_int_M"/>
    <property type="match status" value="1"/>
</dbReference>
<dbReference type="RefSeq" id="WP_153501269.1">
    <property type="nucleotide sequence ID" value="NZ_WIRE01000001.1"/>
</dbReference>
<accession>A0A6N7M0Z7</accession>
<dbReference type="InterPro" id="IPR038488">
    <property type="entry name" value="Integrase_DNA-bd_sf"/>
</dbReference>
<protein>
    <submittedName>
        <fullName evidence="6">DUF4102 domain-containing protein</fullName>
    </submittedName>
</protein>